<dbReference type="FunFam" id="3.40.50.1820:FF:000005">
    <property type="entry name" value="Prolyl endopeptidase"/>
    <property type="match status" value="1"/>
</dbReference>
<dbReference type="GO" id="GO:0004252">
    <property type="term" value="F:serine-type endopeptidase activity"/>
    <property type="evidence" value="ECO:0007669"/>
    <property type="project" value="UniProtKB-EC"/>
</dbReference>
<dbReference type="PRINTS" id="PR00862">
    <property type="entry name" value="PROLIGOPTASE"/>
</dbReference>
<dbReference type="SUPFAM" id="SSF53474">
    <property type="entry name" value="alpha/beta-Hydrolases"/>
    <property type="match status" value="1"/>
</dbReference>
<dbReference type="GO" id="GO:0006508">
    <property type="term" value="P:proteolysis"/>
    <property type="evidence" value="ECO:0007669"/>
    <property type="project" value="UniProtKB-KW"/>
</dbReference>
<feature type="domain" description="Peptidase S9 prolyl oligopeptidase catalytic" evidence="7">
    <location>
        <begin position="469"/>
        <end position="676"/>
    </location>
</feature>
<comment type="similarity">
    <text evidence="2">Belongs to the peptidase S9A family.</text>
</comment>
<dbReference type="InterPro" id="IPR002470">
    <property type="entry name" value="Peptidase_S9A"/>
</dbReference>
<keyword evidence="6" id="KW-0720">Serine protease</keyword>
<organism evidence="9">
    <name type="scientific">Edafosvirus sp</name>
    <dbReference type="NCBI Taxonomy" id="2487765"/>
    <lineage>
        <taxon>Viruses</taxon>
        <taxon>Varidnaviria</taxon>
        <taxon>Bamfordvirae</taxon>
        <taxon>Nucleocytoviricota</taxon>
        <taxon>Megaviricetes</taxon>
        <taxon>Imitervirales</taxon>
        <taxon>Mimiviridae</taxon>
        <taxon>Klosneuvirinae</taxon>
    </lineage>
</organism>
<feature type="domain" description="Peptidase S9A N-terminal" evidence="8">
    <location>
        <begin position="10"/>
        <end position="399"/>
    </location>
</feature>
<dbReference type="Pfam" id="PF02897">
    <property type="entry name" value="Peptidase_S9_N"/>
    <property type="match status" value="1"/>
</dbReference>
<dbReference type="PANTHER" id="PTHR42881">
    <property type="entry name" value="PROLYL ENDOPEPTIDASE"/>
    <property type="match status" value="1"/>
</dbReference>
<dbReference type="EC" id="3.4.21.26" evidence="3"/>
<dbReference type="SUPFAM" id="SSF50993">
    <property type="entry name" value="Peptidase/esterase 'gauge' domain"/>
    <property type="match status" value="1"/>
</dbReference>
<name>A0A3G4ZVI2_9VIRU</name>
<proteinExistence type="inferred from homology"/>
<evidence type="ECO:0000256" key="2">
    <source>
        <dbReference type="ARBA" id="ARBA00005228"/>
    </source>
</evidence>
<gene>
    <name evidence="9" type="ORF">Edafosvirus10_19</name>
</gene>
<accession>A0A3G4ZVI2</accession>
<evidence type="ECO:0000256" key="4">
    <source>
        <dbReference type="ARBA" id="ARBA00022670"/>
    </source>
</evidence>
<dbReference type="InterPro" id="IPR002471">
    <property type="entry name" value="Pept_S9_AS"/>
</dbReference>
<dbReference type="InterPro" id="IPR023302">
    <property type="entry name" value="Pept_S9A_N"/>
</dbReference>
<dbReference type="InterPro" id="IPR051167">
    <property type="entry name" value="Prolyl_oligopep/macrocyclase"/>
</dbReference>
<dbReference type="Gene3D" id="2.130.10.120">
    <property type="entry name" value="Prolyl oligopeptidase, N-terminal domain"/>
    <property type="match status" value="1"/>
</dbReference>
<evidence type="ECO:0000259" key="7">
    <source>
        <dbReference type="Pfam" id="PF00326"/>
    </source>
</evidence>
<dbReference type="Pfam" id="PF00326">
    <property type="entry name" value="Peptidase_S9"/>
    <property type="match status" value="1"/>
</dbReference>
<dbReference type="PANTHER" id="PTHR42881:SF2">
    <property type="entry name" value="PROLYL ENDOPEPTIDASE"/>
    <property type="match status" value="1"/>
</dbReference>
<dbReference type="EMBL" id="MK072075">
    <property type="protein sequence ID" value="AYV78344.1"/>
    <property type="molecule type" value="Genomic_DNA"/>
</dbReference>
<dbReference type="PROSITE" id="PS00708">
    <property type="entry name" value="PRO_ENDOPEP_SER"/>
    <property type="match status" value="1"/>
</dbReference>
<dbReference type="Gene3D" id="3.40.50.1820">
    <property type="entry name" value="alpha/beta hydrolase"/>
    <property type="match status" value="1"/>
</dbReference>
<evidence type="ECO:0000256" key="5">
    <source>
        <dbReference type="ARBA" id="ARBA00022801"/>
    </source>
</evidence>
<dbReference type="InterPro" id="IPR029058">
    <property type="entry name" value="AB_hydrolase_fold"/>
</dbReference>
<dbReference type="InterPro" id="IPR001375">
    <property type="entry name" value="Peptidase_S9_cat"/>
</dbReference>
<evidence type="ECO:0000256" key="6">
    <source>
        <dbReference type="ARBA" id="ARBA00022825"/>
    </source>
</evidence>
<keyword evidence="4" id="KW-0645">Protease</keyword>
<evidence type="ECO:0000256" key="3">
    <source>
        <dbReference type="ARBA" id="ARBA00011897"/>
    </source>
</evidence>
<dbReference type="GO" id="GO:0070012">
    <property type="term" value="F:oligopeptidase activity"/>
    <property type="evidence" value="ECO:0007669"/>
    <property type="project" value="TreeGrafter"/>
</dbReference>
<reference evidence="9" key="1">
    <citation type="submission" date="2018-10" db="EMBL/GenBank/DDBJ databases">
        <title>Hidden diversity of soil giant viruses.</title>
        <authorList>
            <person name="Schulz F."/>
            <person name="Alteio L."/>
            <person name="Goudeau D."/>
            <person name="Ryan E.M."/>
            <person name="Malmstrom R.R."/>
            <person name="Blanchard J."/>
            <person name="Woyke T."/>
        </authorList>
    </citation>
    <scope>NUCLEOTIDE SEQUENCE</scope>
    <source>
        <strain evidence="9">EDV1</strain>
    </source>
</reference>
<evidence type="ECO:0000259" key="8">
    <source>
        <dbReference type="Pfam" id="PF02897"/>
    </source>
</evidence>
<evidence type="ECO:0000256" key="1">
    <source>
        <dbReference type="ARBA" id="ARBA00001070"/>
    </source>
</evidence>
<comment type="catalytic activity">
    <reaction evidence="1">
        <text>Hydrolysis of Pro-|-Xaa &gt;&gt; Ala-|-Xaa in oligopeptides.</text>
        <dbReference type="EC" id="3.4.21.26"/>
    </reaction>
</comment>
<evidence type="ECO:0000313" key="9">
    <source>
        <dbReference type="EMBL" id="AYV78344.1"/>
    </source>
</evidence>
<sequence length="679" mass="78464">MIKYPHTPRNNDSVNDHYEWLEDINATKCKKWIKKQNRMTDNYISTCPIYNKLKSKLKKCNNYTTWSCPAKYGEKYYFSKHDGINDDSIVCVMDTLTSEHKIFLDPNILYDDGSCRSTGAFSHSGNLYAYPILIKGSDEKIIYVKNTVTFEELKDELHDVRVSHISWTHDDRGFFYLRQPKPSNKSSGVLYKYMTYYHTIGTQQDQDILIYNDSHIPGRFHECTVTDDGEYLIISLSIGNRIYYSSLSDFNKTKKIEISELIIKSGMTHFSYITNNKNIFYFKTNYKASNNRVIAVDIKNNNEKNWLDVIPENKNVMNKISCANYNFFVVEYIQDCKPLINIYDLNGKFIKCLHEPVIGSLEISCNKKNSEIFYHFESPIEPGIIYKYNFDDDKKEIFHENNMPGFKKDSYEMKQIFYSSKDGTKISMIIITSKNFKKDGTMPMLLTGYGGFNDITMPIFVSDLSMQIDDLGINYAIANIRGGGEYGEDWYSQGRGYKKQNTFDDFEMASEYLISNNYTNNKKLIIRGSSNGGLLVATCLNQRPDLYGCCIINCGVLDMLKFHKYTVGYIWTYEYGNPEDPGACKYLSTYSPLHNISSDSEIKYPPVLVTTSENDDRVAPIHSYKFIAELQFKQKNNQNPLMLLTQKIGGHGIHMLLSKEIENNAKIFAFIINSLKICF</sequence>
<protein>
    <recommendedName>
        <fullName evidence="3">prolyl oligopeptidase</fullName>
        <ecNumber evidence="3">3.4.21.26</ecNumber>
    </recommendedName>
</protein>
<keyword evidence="5" id="KW-0378">Hydrolase</keyword>